<dbReference type="GO" id="GO:0019354">
    <property type="term" value="P:siroheme biosynthetic process"/>
    <property type="evidence" value="ECO:0007669"/>
    <property type="project" value="InterPro"/>
</dbReference>
<dbReference type="CDD" id="cd11642">
    <property type="entry name" value="SUMT"/>
    <property type="match status" value="1"/>
</dbReference>
<gene>
    <name evidence="9" type="primary">cobA</name>
    <name evidence="9" type="ORF">GXW79_18590</name>
</gene>
<dbReference type="NCBIfam" id="TIGR01469">
    <property type="entry name" value="cobA_cysG_Cterm"/>
    <property type="match status" value="1"/>
</dbReference>
<dbReference type="GO" id="GO:0004851">
    <property type="term" value="F:uroporphyrin-III C-methyltransferase activity"/>
    <property type="evidence" value="ECO:0007669"/>
    <property type="project" value="UniProtKB-EC"/>
</dbReference>
<dbReference type="InterPro" id="IPR050161">
    <property type="entry name" value="Siro_Cobalamin_biosynth"/>
</dbReference>
<dbReference type="RefSeq" id="WP_211875956.1">
    <property type="nucleotide sequence ID" value="NZ_JAAEDH010000026.1"/>
</dbReference>
<dbReference type="NCBIfam" id="NF004790">
    <property type="entry name" value="PRK06136.1"/>
    <property type="match status" value="1"/>
</dbReference>
<dbReference type="InterPro" id="IPR000878">
    <property type="entry name" value="4pyrrol_Mease"/>
</dbReference>
<proteinExistence type="inferred from homology"/>
<keyword evidence="10" id="KW-1185">Reference proteome</keyword>
<dbReference type="InterPro" id="IPR006366">
    <property type="entry name" value="CobA/CysG_C"/>
</dbReference>
<comment type="pathway">
    <text evidence="7">Porphyrin-containing compound metabolism; siroheme biosynthesis; precorrin-2 from uroporphyrinogen III: step 1/1.</text>
</comment>
<dbReference type="PANTHER" id="PTHR45790:SF3">
    <property type="entry name" value="S-ADENOSYL-L-METHIONINE-DEPENDENT UROPORPHYRINOGEN III METHYLTRANSFERASE, CHLOROPLASTIC"/>
    <property type="match status" value="1"/>
</dbReference>
<dbReference type="SUPFAM" id="SSF53790">
    <property type="entry name" value="Tetrapyrrole methylase"/>
    <property type="match status" value="1"/>
</dbReference>
<dbReference type="Proteomes" id="UP001196068">
    <property type="component" value="Unassembled WGS sequence"/>
</dbReference>
<dbReference type="InterPro" id="IPR035996">
    <property type="entry name" value="4pyrrol_Methylase_sf"/>
</dbReference>
<dbReference type="InterPro" id="IPR014777">
    <property type="entry name" value="4pyrrole_Mease_sub1"/>
</dbReference>
<comment type="caution">
    <text evidence="9">The sequence shown here is derived from an EMBL/GenBank/DDBJ whole genome shotgun (WGS) entry which is preliminary data.</text>
</comment>
<keyword evidence="4 9" id="KW-0808">Transferase</keyword>
<evidence type="ECO:0000256" key="6">
    <source>
        <dbReference type="ARBA" id="ARBA00023244"/>
    </source>
</evidence>
<evidence type="ECO:0000256" key="4">
    <source>
        <dbReference type="ARBA" id="ARBA00022679"/>
    </source>
</evidence>
<protein>
    <recommendedName>
        <fullName evidence="2">uroporphyrinogen-III C-methyltransferase</fullName>
        <ecNumber evidence="2">2.1.1.107</ecNumber>
    </recommendedName>
</protein>
<evidence type="ECO:0000313" key="9">
    <source>
        <dbReference type="EMBL" id="MBR0657091.1"/>
    </source>
</evidence>
<dbReference type="FunFam" id="3.40.1010.10:FF:000001">
    <property type="entry name" value="Siroheme synthase"/>
    <property type="match status" value="1"/>
</dbReference>
<dbReference type="EMBL" id="JAAEDH010000026">
    <property type="protein sequence ID" value="MBR0657091.1"/>
    <property type="molecule type" value="Genomic_DNA"/>
</dbReference>
<reference evidence="9" key="2">
    <citation type="journal article" date="2021" name="Syst. Appl. Microbiol.">
        <title>Roseomonas hellenica sp. nov., isolated from roots of wild-growing Alkanna tinctoria.</title>
        <authorList>
            <person name="Rat A."/>
            <person name="Naranjo H.D."/>
            <person name="Lebbe L."/>
            <person name="Cnockaert M."/>
            <person name="Krigas N."/>
            <person name="Grigoriadou K."/>
            <person name="Maloupa E."/>
            <person name="Willems A."/>
        </authorList>
    </citation>
    <scope>NUCLEOTIDE SEQUENCE</scope>
    <source>
        <strain evidence="9">LMG 28251</strain>
    </source>
</reference>
<dbReference type="Pfam" id="PF00590">
    <property type="entry name" value="TP_methylase"/>
    <property type="match status" value="1"/>
</dbReference>
<evidence type="ECO:0000256" key="7">
    <source>
        <dbReference type="ARBA" id="ARBA00025705"/>
    </source>
</evidence>
<name>A0AAF1JZV0_9PROT</name>
<evidence type="ECO:0000256" key="3">
    <source>
        <dbReference type="ARBA" id="ARBA00022603"/>
    </source>
</evidence>
<dbReference type="Gene3D" id="3.30.950.10">
    <property type="entry name" value="Methyltransferase, Cobalt-precorrin-4 Transmethylase, Domain 2"/>
    <property type="match status" value="1"/>
</dbReference>
<keyword evidence="5" id="KW-0949">S-adenosyl-L-methionine</keyword>
<sequence>MADVDALTTLPETDAPRPGEVWLVGAGPGDPGLLTLRAAEALKRADLVLHDALPGRGMLRMIRAGASIVNVGKRKGATPVPQAAINKRLIEGARAGLRVVRLKGGDPFLFARGGEEALALNEAGIIWRLVPGVSAGTSVPASAGIPLTHRGVSSAVTFVTGHDGAGALPESVDWEALARLGGTVAAFMAVSRLDEIVVRLVAGGLAPETPVAIIAQGTTAAQATLRTTLGACTLAAKRAGLPGPAMVVIGEAAGLAASLLNMAPAPPAHQGVRAHA</sequence>
<dbReference type="EC" id="2.1.1.107" evidence="2"/>
<feature type="domain" description="Tetrapyrrole methylase" evidence="8">
    <location>
        <begin position="21"/>
        <end position="230"/>
    </location>
</feature>
<evidence type="ECO:0000256" key="2">
    <source>
        <dbReference type="ARBA" id="ARBA00012162"/>
    </source>
</evidence>
<dbReference type="InterPro" id="IPR014776">
    <property type="entry name" value="4pyrrole_Mease_sub2"/>
</dbReference>
<dbReference type="PANTHER" id="PTHR45790">
    <property type="entry name" value="SIROHEME SYNTHASE-RELATED"/>
    <property type="match status" value="1"/>
</dbReference>
<evidence type="ECO:0000256" key="5">
    <source>
        <dbReference type="ARBA" id="ARBA00022691"/>
    </source>
</evidence>
<organism evidence="9 10">
    <name type="scientific">Plastoroseomonas arctica</name>
    <dbReference type="NCBI Taxonomy" id="1509237"/>
    <lineage>
        <taxon>Bacteria</taxon>
        <taxon>Pseudomonadati</taxon>
        <taxon>Pseudomonadota</taxon>
        <taxon>Alphaproteobacteria</taxon>
        <taxon>Acetobacterales</taxon>
        <taxon>Acetobacteraceae</taxon>
        <taxon>Plastoroseomonas</taxon>
    </lineage>
</organism>
<keyword evidence="6" id="KW-0627">Porphyrin biosynthesis</keyword>
<reference evidence="9" key="1">
    <citation type="submission" date="2020-01" db="EMBL/GenBank/DDBJ databases">
        <authorList>
            <person name="Rat A."/>
        </authorList>
    </citation>
    <scope>NUCLEOTIDE SEQUENCE</scope>
    <source>
        <strain evidence="9">LMG 28251</strain>
    </source>
</reference>
<dbReference type="InterPro" id="IPR003043">
    <property type="entry name" value="Uropor_MeTrfase_CS"/>
</dbReference>
<keyword evidence="3 9" id="KW-0489">Methyltransferase</keyword>
<accession>A0AAF1JZV0</accession>
<dbReference type="Gene3D" id="3.40.1010.10">
    <property type="entry name" value="Cobalt-precorrin-4 Transmethylase, Domain 1"/>
    <property type="match status" value="1"/>
</dbReference>
<evidence type="ECO:0000259" key="8">
    <source>
        <dbReference type="Pfam" id="PF00590"/>
    </source>
</evidence>
<dbReference type="GO" id="GO:0032259">
    <property type="term" value="P:methylation"/>
    <property type="evidence" value="ECO:0007669"/>
    <property type="project" value="UniProtKB-KW"/>
</dbReference>
<evidence type="ECO:0000313" key="10">
    <source>
        <dbReference type="Proteomes" id="UP001196068"/>
    </source>
</evidence>
<evidence type="ECO:0000256" key="1">
    <source>
        <dbReference type="ARBA" id="ARBA00005879"/>
    </source>
</evidence>
<comment type="similarity">
    <text evidence="1">Belongs to the precorrin methyltransferase family.</text>
</comment>
<dbReference type="PROSITE" id="PS00839">
    <property type="entry name" value="SUMT_1"/>
    <property type="match status" value="1"/>
</dbReference>
<dbReference type="AlphaFoldDB" id="A0AAF1JZV0"/>